<dbReference type="EC" id="3.1.3.3" evidence="4"/>
<dbReference type="InterPro" id="IPR050582">
    <property type="entry name" value="HAD-like_SerB"/>
</dbReference>
<dbReference type="GO" id="GO:0006564">
    <property type="term" value="P:L-serine biosynthetic process"/>
    <property type="evidence" value="ECO:0007669"/>
    <property type="project" value="UniProtKB-KW"/>
</dbReference>
<evidence type="ECO:0000256" key="7">
    <source>
        <dbReference type="ARBA" id="ARBA00022723"/>
    </source>
</evidence>
<evidence type="ECO:0000256" key="2">
    <source>
        <dbReference type="ARBA" id="ARBA00005135"/>
    </source>
</evidence>
<dbReference type="RefSeq" id="WP_229805071.1">
    <property type="nucleotide sequence ID" value="NZ_BMXP01000004.1"/>
</dbReference>
<evidence type="ECO:0000256" key="12">
    <source>
        <dbReference type="ARBA" id="ARBA00048138"/>
    </source>
</evidence>
<dbReference type="AlphaFoldDB" id="A0A918JKN0"/>
<evidence type="ECO:0000256" key="3">
    <source>
        <dbReference type="ARBA" id="ARBA00009184"/>
    </source>
</evidence>
<evidence type="ECO:0000256" key="13">
    <source>
        <dbReference type="ARBA" id="ARBA00048523"/>
    </source>
</evidence>
<dbReference type="InterPro" id="IPR004469">
    <property type="entry name" value="PSP"/>
</dbReference>
<sequence length="336" mass="36080">MNQTQLTPSERNSAAFLTQFLQNQEKTYLPVRNVWQSSSTQPDTDAVLTLIAPALNLKLVEQILADCAPVLTGHAVTCHGLHARFGDGVVCVQVSVADMQAARAGLHEVAERYQVELALQVQQPSLSTPGLLVMDMDSTLIQMECIDEIARLGDVGDKVAAVTRQAMRGELDFKESLMTRVACLEGIAEAQLAQIRDAIPLMPGAALLVQMLKQYQWKVAVASGGFTYFADYLAQRLGLDAAFSNVLAVQDGMLTGKVTGEIVDAGKKAQTVIALSQKWQIDISQTIAMGDGANDLAMMDVAGLGVACHAKPAVVEQAEVAIRYGGLHTLLYLLQA</sequence>
<gene>
    <name evidence="15" type="ORF">GCM10007391_19440</name>
</gene>
<proteinExistence type="inferred from homology"/>
<keyword evidence="8" id="KW-0378">Hydrolase</keyword>
<dbReference type="PANTHER" id="PTHR43344:SF2">
    <property type="entry name" value="PHOSPHOSERINE PHOSPHATASE"/>
    <property type="match status" value="1"/>
</dbReference>
<evidence type="ECO:0000256" key="10">
    <source>
        <dbReference type="ARBA" id="ARBA00023299"/>
    </source>
</evidence>
<comment type="caution">
    <text evidence="15">The sequence shown here is derived from an EMBL/GenBank/DDBJ whole genome shotgun (WGS) entry which is preliminary data.</text>
</comment>
<dbReference type="SFLD" id="SFLDF00029">
    <property type="entry name" value="phosphoserine_phosphatase"/>
    <property type="match status" value="1"/>
</dbReference>
<dbReference type="CDD" id="cd07500">
    <property type="entry name" value="HAD_PSP"/>
    <property type="match status" value="1"/>
</dbReference>
<name>A0A918JKN0_9ALTE</name>
<dbReference type="EMBL" id="BMXP01000004">
    <property type="protein sequence ID" value="GGW85935.1"/>
    <property type="molecule type" value="Genomic_DNA"/>
</dbReference>
<feature type="active site" description="Nucleophile" evidence="14">
    <location>
        <position position="135"/>
    </location>
</feature>
<comment type="catalytic activity">
    <reaction evidence="13">
        <text>O-phospho-D-serine + H2O = D-serine + phosphate</text>
        <dbReference type="Rhea" id="RHEA:24873"/>
        <dbReference type="ChEBI" id="CHEBI:15377"/>
        <dbReference type="ChEBI" id="CHEBI:35247"/>
        <dbReference type="ChEBI" id="CHEBI:43474"/>
        <dbReference type="ChEBI" id="CHEBI:58680"/>
        <dbReference type="EC" id="3.1.3.3"/>
    </reaction>
</comment>
<dbReference type="SFLD" id="SFLDG01136">
    <property type="entry name" value="C1.6:_Phosphoserine_Phosphatas"/>
    <property type="match status" value="1"/>
</dbReference>
<evidence type="ECO:0000256" key="4">
    <source>
        <dbReference type="ARBA" id="ARBA00012640"/>
    </source>
</evidence>
<dbReference type="Proteomes" id="UP000631300">
    <property type="component" value="Unassembled WGS sequence"/>
</dbReference>
<keyword evidence="16" id="KW-1185">Reference proteome</keyword>
<dbReference type="SUPFAM" id="SSF56784">
    <property type="entry name" value="HAD-like"/>
    <property type="match status" value="1"/>
</dbReference>
<keyword evidence="9" id="KW-0460">Magnesium</keyword>
<comment type="pathway">
    <text evidence="2">Amino-acid biosynthesis; L-serine biosynthesis; L-serine from 3-phospho-D-glycerate: step 3/3.</text>
</comment>
<dbReference type="GO" id="GO:0005737">
    <property type="term" value="C:cytoplasm"/>
    <property type="evidence" value="ECO:0007669"/>
    <property type="project" value="TreeGrafter"/>
</dbReference>
<dbReference type="SFLD" id="SFLDG01137">
    <property type="entry name" value="C1.6.1:_Phosphoserine_Phosphat"/>
    <property type="match status" value="1"/>
</dbReference>
<evidence type="ECO:0000256" key="14">
    <source>
        <dbReference type="PIRSR" id="PIRSR604469-1"/>
    </source>
</evidence>
<dbReference type="PANTHER" id="PTHR43344">
    <property type="entry name" value="PHOSPHOSERINE PHOSPHATASE"/>
    <property type="match status" value="1"/>
</dbReference>
<evidence type="ECO:0000256" key="9">
    <source>
        <dbReference type="ARBA" id="ARBA00022842"/>
    </source>
</evidence>
<keyword evidence="6" id="KW-0028">Amino-acid biosynthesis</keyword>
<protein>
    <recommendedName>
        <fullName evidence="5">Phosphoserine phosphatase</fullName>
        <ecNumber evidence="4">3.1.3.3</ecNumber>
    </recommendedName>
    <alternativeName>
        <fullName evidence="11">O-phosphoserine phosphohydrolase</fullName>
    </alternativeName>
</protein>
<dbReference type="Gene3D" id="3.40.50.1000">
    <property type="entry name" value="HAD superfamily/HAD-like"/>
    <property type="match status" value="1"/>
</dbReference>
<comment type="catalytic activity">
    <reaction evidence="12">
        <text>O-phospho-L-serine + H2O = L-serine + phosphate</text>
        <dbReference type="Rhea" id="RHEA:21208"/>
        <dbReference type="ChEBI" id="CHEBI:15377"/>
        <dbReference type="ChEBI" id="CHEBI:33384"/>
        <dbReference type="ChEBI" id="CHEBI:43474"/>
        <dbReference type="ChEBI" id="CHEBI:57524"/>
        <dbReference type="EC" id="3.1.3.3"/>
    </reaction>
</comment>
<dbReference type="Pfam" id="PF00702">
    <property type="entry name" value="Hydrolase"/>
    <property type="match status" value="1"/>
</dbReference>
<dbReference type="NCBIfam" id="TIGR00338">
    <property type="entry name" value="serB"/>
    <property type="match status" value="1"/>
</dbReference>
<reference evidence="15" key="2">
    <citation type="submission" date="2020-09" db="EMBL/GenBank/DDBJ databases">
        <authorList>
            <person name="Sun Q."/>
            <person name="Kim S."/>
        </authorList>
    </citation>
    <scope>NUCLEOTIDE SEQUENCE</scope>
    <source>
        <strain evidence="15">KCTC 22164</strain>
    </source>
</reference>
<dbReference type="GO" id="GO:0036424">
    <property type="term" value="F:L-phosphoserine phosphatase activity"/>
    <property type="evidence" value="ECO:0007669"/>
    <property type="project" value="InterPro"/>
</dbReference>
<keyword evidence="7" id="KW-0479">Metal-binding</keyword>
<evidence type="ECO:0000256" key="5">
    <source>
        <dbReference type="ARBA" id="ARBA00015196"/>
    </source>
</evidence>
<comment type="similarity">
    <text evidence="3">Belongs to the HAD-like hydrolase superfamily. SerB family.</text>
</comment>
<evidence type="ECO:0000256" key="6">
    <source>
        <dbReference type="ARBA" id="ARBA00022605"/>
    </source>
</evidence>
<evidence type="ECO:0000256" key="1">
    <source>
        <dbReference type="ARBA" id="ARBA00001946"/>
    </source>
</evidence>
<comment type="cofactor">
    <cofactor evidence="1">
        <name>Mg(2+)</name>
        <dbReference type="ChEBI" id="CHEBI:18420"/>
    </cofactor>
</comment>
<dbReference type="InterPro" id="IPR036412">
    <property type="entry name" value="HAD-like_sf"/>
</dbReference>
<dbReference type="NCBIfam" id="TIGR01488">
    <property type="entry name" value="HAD-SF-IB"/>
    <property type="match status" value="1"/>
</dbReference>
<evidence type="ECO:0000256" key="11">
    <source>
        <dbReference type="ARBA" id="ARBA00031693"/>
    </source>
</evidence>
<evidence type="ECO:0000313" key="16">
    <source>
        <dbReference type="Proteomes" id="UP000631300"/>
    </source>
</evidence>
<reference evidence="15" key="1">
    <citation type="journal article" date="2014" name="Int. J. Syst. Evol. Microbiol.">
        <title>Complete genome sequence of Corynebacterium casei LMG S-19264T (=DSM 44701T), isolated from a smear-ripened cheese.</title>
        <authorList>
            <consortium name="US DOE Joint Genome Institute (JGI-PGF)"/>
            <person name="Walter F."/>
            <person name="Albersmeier A."/>
            <person name="Kalinowski J."/>
            <person name="Ruckert C."/>
        </authorList>
    </citation>
    <scope>NUCLEOTIDE SEQUENCE</scope>
    <source>
        <strain evidence="15">KCTC 22164</strain>
    </source>
</reference>
<accession>A0A918JKN0</accession>
<dbReference type="SFLD" id="SFLDS00003">
    <property type="entry name" value="Haloacid_Dehalogenase"/>
    <property type="match status" value="1"/>
</dbReference>
<dbReference type="InterPro" id="IPR023214">
    <property type="entry name" value="HAD_sf"/>
</dbReference>
<keyword evidence="10" id="KW-0718">Serine biosynthesis</keyword>
<evidence type="ECO:0000256" key="8">
    <source>
        <dbReference type="ARBA" id="ARBA00022801"/>
    </source>
</evidence>
<organism evidence="15 16">
    <name type="scientific">Alteromonas halophila</name>
    <dbReference type="NCBI Taxonomy" id="516698"/>
    <lineage>
        <taxon>Bacteria</taxon>
        <taxon>Pseudomonadati</taxon>
        <taxon>Pseudomonadota</taxon>
        <taxon>Gammaproteobacteria</taxon>
        <taxon>Alteromonadales</taxon>
        <taxon>Alteromonadaceae</taxon>
        <taxon>Alteromonas/Salinimonas group</taxon>
        <taxon>Alteromonas</taxon>
    </lineage>
</organism>
<evidence type="ECO:0000313" key="15">
    <source>
        <dbReference type="EMBL" id="GGW85935.1"/>
    </source>
</evidence>
<dbReference type="GO" id="GO:0000287">
    <property type="term" value="F:magnesium ion binding"/>
    <property type="evidence" value="ECO:0007669"/>
    <property type="project" value="TreeGrafter"/>
</dbReference>
<feature type="active site" description="Proton donor" evidence="14">
    <location>
        <position position="137"/>
    </location>
</feature>